<reference evidence="1" key="1">
    <citation type="journal article" date="2013" name="Nature">
        <title>Draft genome of the wheat A-genome progenitor Triticum urartu.</title>
        <authorList>
            <person name="Ling H.Q."/>
            <person name="Zhao S."/>
            <person name="Liu D."/>
            <person name="Wang J."/>
            <person name="Sun H."/>
            <person name="Zhang C."/>
            <person name="Fan H."/>
            <person name="Li D."/>
            <person name="Dong L."/>
            <person name="Tao Y."/>
            <person name="Gao C."/>
            <person name="Wu H."/>
            <person name="Li Y."/>
            <person name="Cui Y."/>
            <person name="Guo X."/>
            <person name="Zheng S."/>
            <person name="Wang B."/>
            <person name="Yu K."/>
            <person name="Liang Q."/>
            <person name="Yang W."/>
            <person name="Lou X."/>
            <person name="Chen J."/>
            <person name="Feng M."/>
            <person name="Jian J."/>
            <person name="Zhang X."/>
            <person name="Luo G."/>
            <person name="Jiang Y."/>
            <person name="Liu J."/>
            <person name="Wang Z."/>
            <person name="Sha Y."/>
            <person name="Zhang B."/>
            <person name="Wu H."/>
            <person name="Tang D."/>
            <person name="Shen Q."/>
            <person name="Xue P."/>
            <person name="Zou S."/>
            <person name="Wang X."/>
            <person name="Liu X."/>
            <person name="Wang F."/>
            <person name="Yang Y."/>
            <person name="An X."/>
            <person name="Dong Z."/>
            <person name="Zhang K."/>
            <person name="Zhang X."/>
            <person name="Luo M.C."/>
            <person name="Dvorak J."/>
            <person name="Tong Y."/>
            <person name="Wang J."/>
            <person name="Yang H."/>
            <person name="Li Z."/>
            <person name="Wang D."/>
            <person name="Zhang A."/>
            <person name="Wang J."/>
        </authorList>
    </citation>
    <scope>NUCLEOTIDE SEQUENCE</scope>
</reference>
<accession>M8A8A9</accession>
<name>M8A8A9_TRIUA</name>
<dbReference type="EMBL" id="KD155141">
    <property type="protein sequence ID" value="EMS56699.1"/>
    <property type="molecule type" value="Genomic_DNA"/>
</dbReference>
<protein>
    <submittedName>
        <fullName evidence="1">Uncharacterized protein</fullName>
    </submittedName>
</protein>
<dbReference type="AlphaFoldDB" id="M8A8A9"/>
<gene>
    <name evidence="1" type="ORF">TRIUR3_19491</name>
</gene>
<sequence length="89" mass="9359">MADPKERDHASPCLPAVAALLPGSVFQCAPLRAALAKSAPMRALCGRWGECPGGCRGAVRLRIGVALLWEKEGGGAVFLDSNWGEKEGR</sequence>
<proteinExistence type="predicted"/>
<organism evidence="1">
    <name type="scientific">Triticum urartu</name>
    <name type="common">Red wild einkorn</name>
    <name type="synonym">Crithodium urartu</name>
    <dbReference type="NCBI Taxonomy" id="4572"/>
    <lineage>
        <taxon>Eukaryota</taxon>
        <taxon>Viridiplantae</taxon>
        <taxon>Streptophyta</taxon>
        <taxon>Embryophyta</taxon>
        <taxon>Tracheophyta</taxon>
        <taxon>Spermatophyta</taxon>
        <taxon>Magnoliopsida</taxon>
        <taxon>Liliopsida</taxon>
        <taxon>Poales</taxon>
        <taxon>Poaceae</taxon>
        <taxon>BOP clade</taxon>
        <taxon>Pooideae</taxon>
        <taxon>Triticodae</taxon>
        <taxon>Triticeae</taxon>
        <taxon>Triticinae</taxon>
        <taxon>Triticum</taxon>
    </lineage>
</organism>
<evidence type="ECO:0000313" key="1">
    <source>
        <dbReference type="EMBL" id="EMS56699.1"/>
    </source>
</evidence>
<dbReference type="OMA" id="SNWGEKE"/>